<organism evidence="1 2">
    <name type="scientific">Halomonas korlensis</name>
    <dbReference type="NCBI Taxonomy" id="463301"/>
    <lineage>
        <taxon>Bacteria</taxon>
        <taxon>Pseudomonadati</taxon>
        <taxon>Pseudomonadota</taxon>
        <taxon>Gammaproteobacteria</taxon>
        <taxon>Oceanospirillales</taxon>
        <taxon>Halomonadaceae</taxon>
        <taxon>Halomonas</taxon>
    </lineage>
</organism>
<reference evidence="2" key="1">
    <citation type="submission" date="2016-10" db="EMBL/GenBank/DDBJ databases">
        <authorList>
            <person name="Varghese N."/>
            <person name="Submissions S."/>
        </authorList>
    </citation>
    <scope>NUCLEOTIDE SEQUENCE [LARGE SCALE GENOMIC DNA]</scope>
    <source>
        <strain evidence="2">CGMCC 1.6981</strain>
    </source>
</reference>
<dbReference type="EMBL" id="FPBP01000005">
    <property type="protein sequence ID" value="SFU65485.1"/>
    <property type="molecule type" value="Genomic_DNA"/>
</dbReference>
<name>A0A1I7HXN9_9GAMM</name>
<dbReference type="Proteomes" id="UP000198693">
    <property type="component" value="Unassembled WGS sequence"/>
</dbReference>
<keyword evidence="2" id="KW-1185">Reference proteome</keyword>
<accession>A0A1I7HXN9</accession>
<dbReference type="AlphaFoldDB" id="A0A1I7HXN9"/>
<evidence type="ECO:0000313" key="2">
    <source>
        <dbReference type="Proteomes" id="UP000198693"/>
    </source>
</evidence>
<evidence type="ECO:0000313" key="1">
    <source>
        <dbReference type="EMBL" id="SFU65485.1"/>
    </source>
</evidence>
<sequence>MSVTWPPALRVSIEGVGSGSLAGFGVSRFDNDGLHDAILCKKCIGNKAVICTIFHSYVVMQDIGDLPGSRAECNILFHLLDALKLLFGNISLIKLPEYIIFFDIVLLDRDFNTVFRKNNFIPWNGNVPVTAIPHAPDFSNDADNLVLLVKKDILDIAYLGSLSAEYLRFQHFFSPEASLFIDRRVTPFINRSNISVV</sequence>
<proteinExistence type="predicted"/>
<gene>
    <name evidence="1" type="ORF">SAMN04487955_105175</name>
</gene>
<protein>
    <submittedName>
        <fullName evidence="1">Uncharacterized protein</fullName>
    </submittedName>
</protein>